<comment type="caution">
    <text evidence="1">The sequence shown here is derived from an EMBL/GenBank/DDBJ whole genome shotgun (WGS) entry which is preliminary data.</text>
</comment>
<dbReference type="Proteomes" id="UP000828251">
    <property type="component" value="Unassembled WGS sequence"/>
</dbReference>
<sequence>MYGGYGDVGGVAGGGAWCWSYARLKSRMGPDLFEEIDEHFRDEQTMDYNQD</sequence>
<protein>
    <submittedName>
        <fullName evidence="1">Uncharacterized protein</fullName>
    </submittedName>
</protein>
<dbReference type="EMBL" id="JAIQCV010000003">
    <property type="protein sequence ID" value="KAH1114298.1"/>
    <property type="molecule type" value="Genomic_DNA"/>
</dbReference>
<organism evidence="1 2">
    <name type="scientific">Gossypium stocksii</name>
    <dbReference type="NCBI Taxonomy" id="47602"/>
    <lineage>
        <taxon>Eukaryota</taxon>
        <taxon>Viridiplantae</taxon>
        <taxon>Streptophyta</taxon>
        <taxon>Embryophyta</taxon>
        <taxon>Tracheophyta</taxon>
        <taxon>Spermatophyta</taxon>
        <taxon>Magnoliopsida</taxon>
        <taxon>eudicotyledons</taxon>
        <taxon>Gunneridae</taxon>
        <taxon>Pentapetalae</taxon>
        <taxon>rosids</taxon>
        <taxon>malvids</taxon>
        <taxon>Malvales</taxon>
        <taxon>Malvaceae</taxon>
        <taxon>Malvoideae</taxon>
        <taxon>Gossypium</taxon>
    </lineage>
</organism>
<gene>
    <name evidence="1" type="ORF">J1N35_007676</name>
</gene>
<name>A0A9D4AFT4_9ROSI</name>
<proteinExistence type="predicted"/>
<reference evidence="1 2" key="1">
    <citation type="journal article" date="2021" name="Plant Biotechnol. J.">
        <title>Multi-omics assisted identification of the key and species-specific regulatory components of drought-tolerant mechanisms in Gossypium stocksii.</title>
        <authorList>
            <person name="Yu D."/>
            <person name="Ke L."/>
            <person name="Zhang D."/>
            <person name="Wu Y."/>
            <person name="Sun Y."/>
            <person name="Mei J."/>
            <person name="Sun J."/>
            <person name="Sun Y."/>
        </authorList>
    </citation>
    <scope>NUCLEOTIDE SEQUENCE [LARGE SCALE GENOMIC DNA]</scope>
    <source>
        <strain evidence="2">cv. E1</strain>
        <tissue evidence="1">Leaf</tissue>
    </source>
</reference>
<evidence type="ECO:0000313" key="1">
    <source>
        <dbReference type="EMBL" id="KAH1114298.1"/>
    </source>
</evidence>
<dbReference type="AlphaFoldDB" id="A0A9D4AFT4"/>
<evidence type="ECO:0000313" key="2">
    <source>
        <dbReference type="Proteomes" id="UP000828251"/>
    </source>
</evidence>
<keyword evidence="2" id="KW-1185">Reference proteome</keyword>
<accession>A0A9D4AFT4</accession>